<sequence>MFTQLQVPYSTTSLISELITIEGGKYVVRASVLIEGVTRATGLAAADTIEQAEDRARKRALEVLGIGNLIPAQPEFVDTSLAASEGLGQPQTYPAKEPAFSRHPFEPDNFGRISTDTSWLNDTSPTASSDLTAPVVPLEAVGVADEFIPDWQGNAWVENPGADSMPTLGEDSLPTISSSFKKVTPIRSRRHDPDQSGVQPLPSSAEAPDSFEKLTEATDPVDLSDQLARIKSELKRLGWSDDQRNKFLERTYNKKSLSLLNKEEMLEFLEYLQSFAKIDLELKRIGWTPEKGKAHLLQTYAKGSRYQLSPQQLGEFLQHLELQPDPIS</sequence>
<name>A0AAV3XH43_9CYAN</name>
<dbReference type="RefSeq" id="WP_226586977.1">
    <property type="nucleotide sequence ID" value="NZ_BLAY01000101.1"/>
</dbReference>
<gene>
    <name evidence="2" type="ORF">MiSe_56400</name>
</gene>
<comment type="caution">
    <text evidence="2">The sequence shown here is derived from an EMBL/GenBank/DDBJ whole genome shotgun (WGS) entry which is preliminary data.</text>
</comment>
<evidence type="ECO:0000256" key="1">
    <source>
        <dbReference type="SAM" id="MobiDB-lite"/>
    </source>
</evidence>
<evidence type="ECO:0000313" key="3">
    <source>
        <dbReference type="Proteomes" id="UP001050975"/>
    </source>
</evidence>
<keyword evidence="3" id="KW-1185">Reference proteome</keyword>
<dbReference type="Proteomes" id="UP001050975">
    <property type="component" value="Unassembled WGS sequence"/>
</dbReference>
<evidence type="ECO:0008006" key="4">
    <source>
        <dbReference type="Google" id="ProtNLM"/>
    </source>
</evidence>
<protein>
    <recommendedName>
        <fullName evidence="4">DRBM domain-containing protein</fullName>
    </recommendedName>
</protein>
<reference evidence="2" key="1">
    <citation type="submission" date="2019-10" db="EMBL/GenBank/DDBJ databases">
        <title>Draft genome sequece of Microseira wollei NIES-4236.</title>
        <authorList>
            <person name="Yamaguchi H."/>
            <person name="Suzuki S."/>
            <person name="Kawachi M."/>
        </authorList>
    </citation>
    <scope>NUCLEOTIDE SEQUENCE</scope>
    <source>
        <strain evidence="2">NIES-4236</strain>
    </source>
</reference>
<dbReference type="EMBL" id="BLAY01000101">
    <property type="protein sequence ID" value="GET40828.1"/>
    <property type="molecule type" value="Genomic_DNA"/>
</dbReference>
<proteinExistence type="predicted"/>
<organism evidence="2 3">
    <name type="scientific">Microseira wollei NIES-4236</name>
    <dbReference type="NCBI Taxonomy" id="2530354"/>
    <lineage>
        <taxon>Bacteria</taxon>
        <taxon>Bacillati</taxon>
        <taxon>Cyanobacteriota</taxon>
        <taxon>Cyanophyceae</taxon>
        <taxon>Oscillatoriophycideae</taxon>
        <taxon>Aerosakkonematales</taxon>
        <taxon>Aerosakkonemataceae</taxon>
        <taxon>Microseira</taxon>
    </lineage>
</organism>
<feature type="region of interest" description="Disordered" evidence="1">
    <location>
        <begin position="183"/>
        <end position="210"/>
    </location>
</feature>
<evidence type="ECO:0000313" key="2">
    <source>
        <dbReference type="EMBL" id="GET40828.1"/>
    </source>
</evidence>
<dbReference type="AlphaFoldDB" id="A0AAV3XH43"/>
<accession>A0AAV3XH43</accession>